<comment type="caution">
    <text evidence="1">The sequence shown here is derived from an EMBL/GenBank/DDBJ whole genome shotgun (WGS) entry which is preliminary data.</text>
</comment>
<sequence>MDGGIKYCYLIMAILEVYVTSDVVAQRIEFLEAINLGKGERGQNGNYFFSLNRYLFLARKFKLYRH</sequence>
<accession>X1BVI0</accession>
<name>X1BVI0_9ZZZZ</name>
<gene>
    <name evidence="1" type="ORF">S01H4_39396</name>
</gene>
<proteinExistence type="predicted"/>
<dbReference type="EMBL" id="BART01021336">
    <property type="protein sequence ID" value="GAG99035.1"/>
    <property type="molecule type" value="Genomic_DNA"/>
</dbReference>
<dbReference type="AlphaFoldDB" id="X1BVI0"/>
<evidence type="ECO:0000313" key="1">
    <source>
        <dbReference type="EMBL" id="GAG99035.1"/>
    </source>
</evidence>
<organism evidence="1">
    <name type="scientific">marine sediment metagenome</name>
    <dbReference type="NCBI Taxonomy" id="412755"/>
    <lineage>
        <taxon>unclassified sequences</taxon>
        <taxon>metagenomes</taxon>
        <taxon>ecological metagenomes</taxon>
    </lineage>
</organism>
<protein>
    <submittedName>
        <fullName evidence="1">Uncharacterized protein</fullName>
    </submittedName>
</protein>
<reference evidence="1" key="1">
    <citation type="journal article" date="2014" name="Front. Microbiol.">
        <title>High frequency of phylogenetically diverse reductive dehalogenase-homologous genes in deep subseafloor sedimentary metagenomes.</title>
        <authorList>
            <person name="Kawai M."/>
            <person name="Futagami T."/>
            <person name="Toyoda A."/>
            <person name="Takaki Y."/>
            <person name="Nishi S."/>
            <person name="Hori S."/>
            <person name="Arai W."/>
            <person name="Tsubouchi T."/>
            <person name="Morono Y."/>
            <person name="Uchiyama I."/>
            <person name="Ito T."/>
            <person name="Fujiyama A."/>
            <person name="Inagaki F."/>
            <person name="Takami H."/>
        </authorList>
    </citation>
    <scope>NUCLEOTIDE SEQUENCE</scope>
    <source>
        <strain evidence="1">Expedition CK06-06</strain>
    </source>
</reference>